<protein>
    <submittedName>
        <fullName evidence="1">Uncharacterized protein</fullName>
    </submittedName>
</protein>
<evidence type="ECO:0000313" key="2">
    <source>
        <dbReference type="Proteomes" id="UP000253153"/>
    </source>
</evidence>
<reference evidence="1 2" key="1">
    <citation type="submission" date="2018-06" db="EMBL/GenBank/DDBJ databases">
        <title>Fusarium incarnatum-equiseti species complex species 28.</title>
        <authorList>
            <person name="Gardiner D.M."/>
        </authorList>
    </citation>
    <scope>NUCLEOTIDE SEQUENCE [LARGE SCALE GENOMIC DNA]</scope>
    <source>
        <strain evidence="1 2">FIESC_28</strain>
    </source>
</reference>
<dbReference type="EMBL" id="QKXC01000250">
    <property type="protein sequence ID" value="RBR09933.1"/>
    <property type="molecule type" value="Genomic_DNA"/>
</dbReference>
<proteinExistence type="predicted"/>
<organism evidence="1 2">
    <name type="scientific">Fusarium coffeatum</name>
    <dbReference type="NCBI Taxonomy" id="231269"/>
    <lineage>
        <taxon>Eukaryota</taxon>
        <taxon>Fungi</taxon>
        <taxon>Dikarya</taxon>
        <taxon>Ascomycota</taxon>
        <taxon>Pezizomycotina</taxon>
        <taxon>Sordariomycetes</taxon>
        <taxon>Hypocreomycetidae</taxon>
        <taxon>Hypocreales</taxon>
        <taxon>Nectriaceae</taxon>
        <taxon>Fusarium</taxon>
        <taxon>Fusarium incarnatum-equiseti species complex</taxon>
    </lineage>
</organism>
<dbReference type="GeneID" id="41999111"/>
<evidence type="ECO:0000313" key="1">
    <source>
        <dbReference type="EMBL" id="RBR09933.1"/>
    </source>
</evidence>
<dbReference type="RefSeq" id="XP_031012135.1">
    <property type="nucleotide sequence ID" value="XM_031163815.1"/>
</dbReference>
<dbReference type="AlphaFoldDB" id="A0A366QYF6"/>
<dbReference type="Proteomes" id="UP000253153">
    <property type="component" value="Unassembled WGS sequence"/>
</dbReference>
<dbReference type="OrthoDB" id="4988349at2759"/>
<gene>
    <name evidence="1" type="ORF">FIESC28_09679</name>
</gene>
<keyword evidence="2" id="KW-1185">Reference proteome</keyword>
<comment type="caution">
    <text evidence="1">The sequence shown here is derived from an EMBL/GenBank/DDBJ whole genome shotgun (WGS) entry which is preliminary data.</text>
</comment>
<name>A0A366QYF6_9HYPO</name>
<sequence length="275" mass="31042">MKDIQDPAVQDQCQLQVITINLIALHVGAYGALDDYSLIVEKLKKSDLREFATSVRDTIYSLTSSRPHDKEDSNGHLQGNIDELLRNSTSAFFSTLSSKGMPEQQLEPINALKDMAGLLELDIDDSADISLHLIATCGIALSQIGQVIPYNKGSSLARHCWMVLEPFNRMLHVNTSPQSRWWSSLEEIAQQRNHNNCNTWANRHITSELSDRQILEKLWDRQDVIIHRIDQVLNRTGSLDSSVKSCQNTDRHGTDQDGGQRMSIFELLAASRKEF</sequence>
<accession>A0A366QYF6</accession>